<dbReference type="GO" id="GO:0071897">
    <property type="term" value="P:DNA biosynthetic process"/>
    <property type="evidence" value="ECO:0007669"/>
    <property type="project" value="UniProtKB-ARBA"/>
</dbReference>
<accession>A0A553PU78</accession>
<sequence length="155" mass="17200">VWPDPTKLEAISNFPEPGDLTSLCSFLGLENQLGVFILDLPHVTSDLGCQNSVLFKRRRKCLLRPLLFNISIPHFGRNCLRMIRDYRDSVLPLFNIVCIGHILSAGMILPKPGTVAAVAAFPASILVSQLQEFMGLANFYQPFVPYFTNIANAPP</sequence>
<proteinExistence type="predicted"/>
<feature type="non-terminal residue" evidence="1">
    <location>
        <position position="155"/>
    </location>
</feature>
<name>A0A553PU78_TIGCA</name>
<feature type="non-terminal residue" evidence="1">
    <location>
        <position position="1"/>
    </location>
</feature>
<dbReference type="InterPro" id="IPR043128">
    <property type="entry name" value="Rev_trsase/Diguanyl_cyclase"/>
</dbReference>
<dbReference type="SUPFAM" id="SSF56672">
    <property type="entry name" value="DNA/RNA polymerases"/>
    <property type="match status" value="1"/>
</dbReference>
<gene>
    <name evidence="1" type="ORF">TCAL_10440</name>
</gene>
<organism evidence="1 2">
    <name type="scientific">Tigriopus californicus</name>
    <name type="common">Marine copepod</name>
    <dbReference type="NCBI Taxonomy" id="6832"/>
    <lineage>
        <taxon>Eukaryota</taxon>
        <taxon>Metazoa</taxon>
        <taxon>Ecdysozoa</taxon>
        <taxon>Arthropoda</taxon>
        <taxon>Crustacea</taxon>
        <taxon>Multicrustacea</taxon>
        <taxon>Hexanauplia</taxon>
        <taxon>Copepoda</taxon>
        <taxon>Harpacticoida</taxon>
        <taxon>Harpacticidae</taxon>
        <taxon>Tigriopus</taxon>
    </lineage>
</organism>
<dbReference type="InterPro" id="IPR051320">
    <property type="entry name" value="Viral_Replic_Matur_Polypro"/>
</dbReference>
<dbReference type="InterPro" id="IPR043502">
    <property type="entry name" value="DNA/RNA_pol_sf"/>
</dbReference>
<protein>
    <submittedName>
        <fullName evidence="1">Uncharacterized protein</fullName>
    </submittedName>
</protein>
<evidence type="ECO:0000313" key="1">
    <source>
        <dbReference type="EMBL" id="TRY81226.1"/>
    </source>
</evidence>
<dbReference type="Proteomes" id="UP000318571">
    <property type="component" value="Chromosome 12"/>
</dbReference>
<comment type="caution">
    <text evidence="1">The sequence shown here is derived from an EMBL/GenBank/DDBJ whole genome shotgun (WGS) entry which is preliminary data.</text>
</comment>
<evidence type="ECO:0000313" key="2">
    <source>
        <dbReference type="Proteomes" id="UP000318571"/>
    </source>
</evidence>
<dbReference type="AlphaFoldDB" id="A0A553PU78"/>
<reference evidence="1 2" key="1">
    <citation type="journal article" date="2018" name="Nat. Ecol. Evol.">
        <title>Genomic signatures of mitonuclear coevolution across populations of Tigriopus californicus.</title>
        <authorList>
            <person name="Barreto F.S."/>
            <person name="Watson E.T."/>
            <person name="Lima T.G."/>
            <person name="Willett C.S."/>
            <person name="Edmands S."/>
            <person name="Li W."/>
            <person name="Burton R.S."/>
        </authorList>
    </citation>
    <scope>NUCLEOTIDE SEQUENCE [LARGE SCALE GENOMIC DNA]</scope>
    <source>
        <strain evidence="1 2">San Diego</strain>
    </source>
</reference>
<dbReference type="EMBL" id="VCGU01000001">
    <property type="protein sequence ID" value="TRY81226.1"/>
    <property type="molecule type" value="Genomic_DNA"/>
</dbReference>
<dbReference type="PANTHER" id="PTHR33064:SF37">
    <property type="entry name" value="RIBONUCLEASE H"/>
    <property type="match status" value="1"/>
</dbReference>
<dbReference type="Gene3D" id="3.30.70.270">
    <property type="match status" value="1"/>
</dbReference>
<dbReference type="PANTHER" id="PTHR33064">
    <property type="entry name" value="POL PROTEIN"/>
    <property type="match status" value="1"/>
</dbReference>
<keyword evidence="2" id="KW-1185">Reference proteome</keyword>